<feature type="domain" description="Saccharopine dehydrogenase NADP binding" evidence="1">
    <location>
        <begin position="6"/>
        <end position="127"/>
    </location>
</feature>
<dbReference type="Gene3D" id="3.40.50.720">
    <property type="entry name" value="NAD(P)-binding Rossmann-like Domain"/>
    <property type="match status" value="1"/>
</dbReference>
<accession>A0ABN0YX66</accession>
<dbReference type="Proteomes" id="UP001500879">
    <property type="component" value="Unassembled WGS sequence"/>
</dbReference>
<comment type="caution">
    <text evidence="2">The sequence shown here is derived from an EMBL/GenBank/DDBJ whole genome shotgun (WGS) entry which is preliminary data.</text>
</comment>
<evidence type="ECO:0000259" key="1">
    <source>
        <dbReference type="Pfam" id="PF03435"/>
    </source>
</evidence>
<dbReference type="Gene3D" id="3.30.360.10">
    <property type="entry name" value="Dihydrodipicolinate Reductase, domain 2"/>
    <property type="match status" value="1"/>
</dbReference>
<keyword evidence="3" id="KW-1185">Reference proteome</keyword>
<protein>
    <submittedName>
        <fullName evidence="2">Saccharopine dehydrogenase NADP-binding domain-containing protein</fullName>
    </submittedName>
</protein>
<evidence type="ECO:0000313" key="2">
    <source>
        <dbReference type="EMBL" id="GAA0415552.1"/>
    </source>
</evidence>
<dbReference type="InterPro" id="IPR036291">
    <property type="entry name" value="NAD(P)-bd_dom_sf"/>
</dbReference>
<dbReference type="InterPro" id="IPR005097">
    <property type="entry name" value="Sacchrp_dh_NADP-bd"/>
</dbReference>
<dbReference type="PANTHER" id="PTHR43796:SF2">
    <property type="entry name" value="CARBOXYNORSPERMIDINE SYNTHASE"/>
    <property type="match status" value="1"/>
</dbReference>
<dbReference type="EMBL" id="BAAABX010000048">
    <property type="protein sequence ID" value="GAA0415552.1"/>
    <property type="molecule type" value="Genomic_DNA"/>
</dbReference>
<organism evidence="2 3">
    <name type="scientific">Streptomyces luteireticuli</name>
    <dbReference type="NCBI Taxonomy" id="173858"/>
    <lineage>
        <taxon>Bacteria</taxon>
        <taxon>Bacillati</taxon>
        <taxon>Actinomycetota</taxon>
        <taxon>Actinomycetes</taxon>
        <taxon>Kitasatosporales</taxon>
        <taxon>Streptomycetaceae</taxon>
        <taxon>Streptomyces</taxon>
    </lineage>
</organism>
<sequence length="417" mass="44399">MTAPRVVFIGAAGEMCRVAAERFARAGGDWRLVLCDIRPDLLEPLVERLPSGRATVRRLDLHDRGGLLEVIDGAALVVLGAGPYLRASEPVIAACLEAGVPYLDFDDDVESTRHALSLRAKAREAGVPVHVGCGASPGMSNVLVVDAASELDTVENIDVCWVVGDERPEVGRAVLEHLMHIAAGDCLTWEHGGPVTHESYVETVSAPMGGRLGETLLYETAHPEPVTLPRRYPGARRIRCVGGLDPAPFNGIARGLGLAVHRGELTVEEAVGFLLGLLGNGCVGSVRGLRAVTHGILGQIRRGESTPRALLDFLVRSAFRRRYTWRGGLLARVTGTRDGRPAVAVRRTPVSGPQSYLVSSMASLTGTACAAFMVLALDGSGRRAGVFAPEDWVDPQAFYAALERVGTPRGEIVESVC</sequence>
<dbReference type="RefSeq" id="WP_344026475.1">
    <property type="nucleotide sequence ID" value="NZ_BAAABX010000048.1"/>
</dbReference>
<reference evidence="2 3" key="1">
    <citation type="journal article" date="2019" name="Int. J. Syst. Evol. Microbiol.">
        <title>The Global Catalogue of Microorganisms (GCM) 10K type strain sequencing project: providing services to taxonomists for standard genome sequencing and annotation.</title>
        <authorList>
            <consortium name="The Broad Institute Genomics Platform"/>
            <consortium name="The Broad Institute Genome Sequencing Center for Infectious Disease"/>
            <person name="Wu L."/>
            <person name="Ma J."/>
        </authorList>
    </citation>
    <scope>NUCLEOTIDE SEQUENCE [LARGE SCALE GENOMIC DNA]</scope>
    <source>
        <strain evidence="2 3">JCM 4788</strain>
    </source>
</reference>
<gene>
    <name evidence="2" type="ORF">GCM10010357_41080</name>
</gene>
<dbReference type="PANTHER" id="PTHR43796">
    <property type="entry name" value="CARBOXYNORSPERMIDINE SYNTHASE"/>
    <property type="match status" value="1"/>
</dbReference>
<dbReference type="SUPFAM" id="SSF51735">
    <property type="entry name" value="NAD(P)-binding Rossmann-fold domains"/>
    <property type="match status" value="1"/>
</dbReference>
<evidence type="ECO:0000313" key="3">
    <source>
        <dbReference type="Proteomes" id="UP001500879"/>
    </source>
</evidence>
<dbReference type="Pfam" id="PF03435">
    <property type="entry name" value="Sacchrp_dh_NADP"/>
    <property type="match status" value="1"/>
</dbReference>
<name>A0ABN0YX66_9ACTN</name>
<proteinExistence type="predicted"/>